<dbReference type="EMBL" id="WXEX01000005">
    <property type="protein sequence ID" value="MZP42905.1"/>
    <property type="molecule type" value="Genomic_DNA"/>
</dbReference>
<proteinExistence type="predicted"/>
<dbReference type="Gene3D" id="1.25.40.10">
    <property type="entry name" value="Tetratricopeptide repeat domain"/>
    <property type="match status" value="1"/>
</dbReference>
<dbReference type="SUPFAM" id="SSF48452">
    <property type="entry name" value="TPR-like"/>
    <property type="match status" value="1"/>
</dbReference>
<evidence type="ECO:0000313" key="2">
    <source>
        <dbReference type="Proteomes" id="UP000471031"/>
    </source>
</evidence>
<reference evidence="1 2" key="1">
    <citation type="submission" date="2020-01" db="EMBL/GenBank/DDBJ databases">
        <title>Whole genome sequence of Heliobacterium gestii DSM 11169.</title>
        <authorList>
            <person name="Kyndt J.A."/>
            <person name="Meyer T.E."/>
        </authorList>
    </citation>
    <scope>NUCLEOTIDE SEQUENCE [LARGE SCALE GENOMIC DNA]</scope>
    <source>
        <strain evidence="1 2">DSM 11169</strain>
    </source>
</reference>
<dbReference type="InterPro" id="IPR011990">
    <property type="entry name" value="TPR-like_helical_dom_sf"/>
</dbReference>
<accession>A0A845LEN3</accession>
<protein>
    <recommendedName>
        <fullName evidence="3">Tetratricopeptide repeat protein</fullName>
    </recommendedName>
</protein>
<keyword evidence="2" id="KW-1185">Reference proteome</keyword>
<name>A0A845LEN3_HELGE</name>
<gene>
    <name evidence="1" type="ORF">GTO89_07615</name>
</gene>
<comment type="caution">
    <text evidence="1">The sequence shown here is derived from an EMBL/GenBank/DDBJ whole genome shotgun (WGS) entry which is preliminary data.</text>
</comment>
<dbReference type="RefSeq" id="WP_161261473.1">
    <property type="nucleotide sequence ID" value="NZ_JAFBDC010000004.1"/>
</dbReference>
<dbReference type="OrthoDB" id="9807907at2"/>
<sequence length="131" mass="15519">MSYISYLKQACRKNESRHKLFSTAFELIKDDPKAVHEFATTKLKLAKNTNDGFAKRKLNQEAVELLHRAIQLAEDDTRRAWCWFDLAKSLHSLRKPETEILQAYQKAIEILPFEKKFTDWFKSRKKQKPFS</sequence>
<evidence type="ECO:0000313" key="1">
    <source>
        <dbReference type="EMBL" id="MZP42905.1"/>
    </source>
</evidence>
<dbReference type="Proteomes" id="UP000471031">
    <property type="component" value="Unassembled WGS sequence"/>
</dbReference>
<dbReference type="AlphaFoldDB" id="A0A845LEN3"/>
<evidence type="ECO:0008006" key="3">
    <source>
        <dbReference type="Google" id="ProtNLM"/>
    </source>
</evidence>
<organism evidence="1 2">
    <name type="scientific">Heliomicrobium gestii</name>
    <name type="common">Heliobacterium gestii</name>
    <dbReference type="NCBI Taxonomy" id="2699"/>
    <lineage>
        <taxon>Bacteria</taxon>
        <taxon>Bacillati</taxon>
        <taxon>Bacillota</taxon>
        <taxon>Clostridia</taxon>
        <taxon>Eubacteriales</taxon>
        <taxon>Heliobacteriaceae</taxon>
        <taxon>Heliomicrobium</taxon>
    </lineage>
</organism>